<dbReference type="OrthoDB" id="7778470at2"/>
<dbReference type="AlphaFoldDB" id="A0A2K9MH20"/>
<sequence>MDLKRVRQLVELAQMRSDAEMKRFSAFRAHVERMAAQRADCQGRIDAIYRADAPFSVAEARLANSESGRLGRAILQADAEIARLKPGYDAARQRAVREFGRVQVLKQLAEGRTGKG</sequence>
<evidence type="ECO:0000313" key="2">
    <source>
        <dbReference type="Proteomes" id="UP000234882"/>
    </source>
</evidence>
<proteinExistence type="predicted"/>
<dbReference type="InterPro" id="IPR053716">
    <property type="entry name" value="Flag_assembly_chemotaxis_eff"/>
</dbReference>
<dbReference type="Gene3D" id="1.10.287.1700">
    <property type="match status" value="1"/>
</dbReference>
<evidence type="ECO:0000313" key="1">
    <source>
        <dbReference type="EMBL" id="AUM74782.1"/>
    </source>
</evidence>
<keyword evidence="2" id="KW-1185">Reference proteome</keyword>
<organism evidence="1 2">
    <name type="scientific">Paracoccus jeotgali</name>
    <dbReference type="NCBI Taxonomy" id="2065379"/>
    <lineage>
        <taxon>Bacteria</taxon>
        <taxon>Pseudomonadati</taxon>
        <taxon>Pseudomonadota</taxon>
        <taxon>Alphaproteobacteria</taxon>
        <taxon>Rhodobacterales</taxon>
        <taxon>Paracoccaceae</taxon>
        <taxon>Paracoccus</taxon>
    </lineage>
</organism>
<accession>A0A2K9MH20</accession>
<name>A0A2K9MH20_9RHOB</name>
<gene>
    <name evidence="1" type="ORF">CYR75_11270</name>
</gene>
<reference evidence="2" key="1">
    <citation type="submission" date="2017-12" db="EMBL/GenBank/DDBJ databases">
        <title>Genomic analysis of Paracoccus sp. CBA4604.</title>
        <authorList>
            <person name="Roh S.W."/>
            <person name="Kim J.Y."/>
            <person name="Kim J.S."/>
        </authorList>
    </citation>
    <scope>NUCLEOTIDE SEQUENCE [LARGE SCALE GENOMIC DNA]</scope>
    <source>
        <strain evidence="2">CBA4604</strain>
    </source>
</reference>
<dbReference type="EMBL" id="CP025583">
    <property type="protein sequence ID" value="AUM74782.1"/>
    <property type="molecule type" value="Genomic_DNA"/>
</dbReference>
<evidence type="ECO:0008006" key="3">
    <source>
        <dbReference type="Google" id="ProtNLM"/>
    </source>
</evidence>
<dbReference type="RefSeq" id="WP_101500127.1">
    <property type="nucleotide sequence ID" value="NZ_CP025583.1"/>
</dbReference>
<dbReference type="Proteomes" id="UP000234882">
    <property type="component" value="Chromosome"/>
</dbReference>
<dbReference type="KEGG" id="paru:CYR75_11270"/>
<protein>
    <recommendedName>
        <fullName evidence="3">Flagellar export protein FliJ</fullName>
    </recommendedName>
</protein>